<proteinExistence type="predicted"/>
<comment type="caution">
    <text evidence="1">The sequence shown here is derived from an EMBL/GenBank/DDBJ whole genome shotgun (WGS) entry which is preliminary data.</text>
</comment>
<name>X1CTD6_9ZZZZ</name>
<organism evidence="1">
    <name type="scientific">marine sediment metagenome</name>
    <dbReference type="NCBI Taxonomy" id="412755"/>
    <lineage>
        <taxon>unclassified sequences</taxon>
        <taxon>metagenomes</taxon>
        <taxon>ecological metagenomes</taxon>
    </lineage>
</organism>
<sequence>TSGFADIYPVITGSGFVNAANVEALAGLAEEGIR</sequence>
<protein>
    <submittedName>
        <fullName evidence="1">Uncharacterized protein</fullName>
    </submittedName>
</protein>
<reference evidence="1" key="1">
    <citation type="journal article" date="2014" name="Front. Microbiol.">
        <title>High frequency of phylogenetically diverse reductive dehalogenase-homologous genes in deep subseafloor sedimentary metagenomes.</title>
        <authorList>
            <person name="Kawai M."/>
            <person name="Futagami T."/>
            <person name="Toyoda A."/>
            <person name="Takaki Y."/>
            <person name="Nishi S."/>
            <person name="Hori S."/>
            <person name="Arai W."/>
            <person name="Tsubouchi T."/>
            <person name="Morono Y."/>
            <person name="Uchiyama I."/>
            <person name="Ito T."/>
            <person name="Fujiyama A."/>
            <person name="Inagaki F."/>
            <person name="Takami H."/>
        </authorList>
    </citation>
    <scope>NUCLEOTIDE SEQUENCE</scope>
    <source>
        <strain evidence="1">Expedition CK06-06</strain>
    </source>
</reference>
<dbReference type="AlphaFoldDB" id="X1CTD6"/>
<evidence type="ECO:0000313" key="1">
    <source>
        <dbReference type="EMBL" id="GAG99368.1"/>
    </source>
</evidence>
<gene>
    <name evidence="1" type="ORF">S01H4_47456</name>
</gene>
<feature type="non-terminal residue" evidence="1">
    <location>
        <position position="1"/>
    </location>
</feature>
<dbReference type="EMBL" id="BART01026643">
    <property type="protein sequence ID" value="GAG99368.1"/>
    <property type="molecule type" value="Genomic_DNA"/>
</dbReference>
<accession>X1CTD6</accession>